<reference evidence="2" key="1">
    <citation type="journal article" date="2019" name="Int. J. Syst. Evol. Microbiol.">
        <title>The Global Catalogue of Microorganisms (GCM) 10K type strain sequencing project: providing services to taxonomists for standard genome sequencing and annotation.</title>
        <authorList>
            <consortium name="The Broad Institute Genomics Platform"/>
            <consortium name="The Broad Institute Genome Sequencing Center for Infectious Disease"/>
            <person name="Wu L."/>
            <person name="Ma J."/>
        </authorList>
    </citation>
    <scope>NUCLEOTIDE SEQUENCE [LARGE SCALE GENOMIC DNA]</scope>
    <source>
        <strain evidence="2">CCM 9147</strain>
    </source>
</reference>
<sequence length="143" mass="16379">MPKINLLFMFENNQENCSCYIPALRQSAIGTDIQDAREKALELIPTSFENLVLFDNYFEEIQVAGKTFQALIEKSEETDGFICYLPNFRLGGSGETVEEAKRNALKIIELQNITTVRYEATYQMVIVDQSDSNVVEHTEQIVW</sequence>
<comment type="caution">
    <text evidence="1">The sequence shown here is derived from an EMBL/GenBank/DDBJ whole genome shotgun (WGS) entry which is preliminary data.</text>
</comment>
<keyword evidence="2" id="KW-1185">Reference proteome</keyword>
<proteinExistence type="predicted"/>
<protein>
    <submittedName>
        <fullName evidence="1">Uncharacterized protein</fullName>
    </submittedName>
</protein>
<dbReference type="Gene3D" id="3.30.160.250">
    <property type="match status" value="1"/>
</dbReference>
<evidence type="ECO:0000313" key="2">
    <source>
        <dbReference type="Proteomes" id="UP001597340"/>
    </source>
</evidence>
<name>A0ABW4DMV9_9BACL</name>
<dbReference type="Proteomes" id="UP001597340">
    <property type="component" value="Unassembled WGS sequence"/>
</dbReference>
<evidence type="ECO:0000313" key="1">
    <source>
        <dbReference type="EMBL" id="MFD1464275.1"/>
    </source>
</evidence>
<dbReference type="EMBL" id="JBHTNZ010000116">
    <property type="protein sequence ID" value="MFD1464275.1"/>
    <property type="molecule type" value="Genomic_DNA"/>
</dbReference>
<organism evidence="1 2">
    <name type="scientific">Paenibacillus farraposensis</name>
    <dbReference type="NCBI Taxonomy" id="2807095"/>
    <lineage>
        <taxon>Bacteria</taxon>
        <taxon>Bacillati</taxon>
        <taxon>Bacillota</taxon>
        <taxon>Bacilli</taxon>
        <taxon>Bacillales</taxon>
        <taxon>Paenibacillaceae</taxon>
        <taxon>Paenibacillus</taxon>
    </lineage>
</organism>
<gene>
    <name evidence="1" type="ORF">ACFQ5D_23805</name>
</gene>
<accession>A0ABW4DMV9</accession>